<proteinExistence type="predicted"/>
<dbReference type="AlphaFoldDB" id="A0ABD3UG11"/>
<sequence>MGCVFNKSAVEPKVTQDKTKAQSQTLARTTLVRPSSHATIGTVTEDFLPIEPTSTSVRAFDNDSIRTFSASTRKTDLKSESGKVSITNVQIRPRSEVKSLGTNSESRSVLALDNNNIETLSASTRKTDTKSETGKVSVTNIIKRPRSEINSVGAKSDLTIEEIDSDLEDTYKTLRYVRNRKRPYSEYLHLMRKKTFVISNGHRVHPSSDTLQFMPSVDTDNRNA</sequence>
<dbReference type="Proteomes" id="UP001634394">
    <property type="component" value="Unassembled WGS sequence"/>
</dbReference>
<evidence type="ECO:0000313" key="2">
    <source>
        <dbReference type="Proteomes" id="UP001634394"/>
    </source>
</evidence>
<protein>
    <submittedName>
        <fullName evidence="1">Uncharacterized protein</fullName>
    </submittedName>
</protein>
<gene>
    <name evidence="1" type="ORF">ACJMK2_018293</name>
</gene>
<organism evidence="1 2">
    <name type="scientific">Sinanodonta woodiana</name>
    <name type="common">Chinese pond mussel</name>
    <name type="synonym">Anodonta woodiana</name>
    <dbReference type="NCBI Taxonomy" id="1069815"/>
    <lineage>
        <taxon>Eukaryota</taxon>
        <taxon>Metazoa</taxon>
        <taxon>Spiralia</taxon>
        <taxon>Lophotrochozoa</taxon>
        <taxon>Mollusca</taxon>
        <taxon>Bivalvia</taxon>
        <taxon>Autobranchia</taxon>
        <taxon>Heteroconchia</taxon>
        <taxon>Palaeoheterodonta</taxon>
        <taxon>Unionida</taxon>
        <taxon>Unionoidea</taxon>
        <taxon>Unionidae</taxon>
        <taxon>Unioninae</taxon>
        <taxon>Sinanodonta</taxon>
    </lineage>
</organism>
<comment type="caution">
    <text evidence="1">The sequence shown here is derived from an EMBL/GenBank/DDBJ whole genome shotgun (WGS) entry which is preliminary data.</text>
</comment>
<name>A0ABD3UG11_SINWO</name>
<keyword evidence="2" id="KW-1185">Reference proteome</keyword>
<reference evidence="1 2" key="1">
    <citation type="submission" date="2024-11" db="EMBL/GenBank/DDBJ databases">
        <title>Chromosome-level genome assembly of the freshwater bivalve Anodonta woodiana.</title>
        <authorList>
            <person name="Chen X."/>
        </authorList>
    </citation>
    <scope>NUCLEOTIDE SEQUENCE [LARGE SCALE GENOMIC DNA]</scope>
    <source>
        <strain evidence="1">MN2024</strain>
        <tissue evidence="1">Gills</tissue>
    </source>
</reference>
<accession>A0ABD3UG11</accession>
<evidence type="ECO:0000313" key="1">
    <source>
        <dbReference type="EMBL" id="KAL3847378.1"/>
    </source>
</evidence>
<dbReference type="EMBL" id="JBJQND010000016">
    <property type="protein sequence ID" value="KAL3847378.1"/>
    <property type="molecule type" value="Genomic_DNA"/>
</dbReference>